<evidence type="ECO:0000313" key="2">
    <source>
        <dbReference type="EMBL" id="TPX42094.1"/>
    </source>
</evidence>
<gene>
    <name evidence="2" type="ORF">SeMB42_g05282</name>
</gene>
<feature type="compositionally biased region" description="Basic and acidic residues" evidence="1">
    <location>
        <begin position="287"/>
        <end position="301"/>
    </location>
</feature>
<dbReference type="VEuPathDB" id="FungiDB:SeMB42_g05282"/>
<feature type="compositionally biased region" description="Basic residues" evidence="1">
    <location>
        <begin position="318"/>
        <end position="331"/>
    </location>
</feature>
<feature type="compositionally biased region" description="Polar residues" evidence="1">
    <location>
        <begin position="302"/>
        <end position="313"/>
    </location>
</feature>
<keyword evidence="3" id="KW-1185">Reference proteome</keyword>
<name>A0A507CSG2_9FUNG</name>
<comment type="caution">
    <text evidence="2">The sequence shown here is derived from an EMBL/GenBank/DDBJ whole genome shotgun (WGS) entry which is preliminary data.</text>
</comment>
<dbReference type="EMBL" id="QEAN01000245">
    <property type="protein sequence ID" value="TPX42094.1"/>
    <property type="molecule type" value="Genomic_DNA"/>
</dbReference>
<dbReference type="Proteomes" id="UP000317494">
    <property type="component" value="Unassembled WGS sequence"/>
</dbReference>
<evidence type="ECO:0000256" key="1">
    <source>
        <dbReference type="SAM" id="MobiDB-lite"/>
    </source>
</evidence>
<sequence>MKGLDPTLVKGSFFTRNSTSNTSEQSVHEMKIKSIGYLMLLGSILASHVIGFPMDQRQGVGAVTKETSRKLILERAQAGFDKVRAWLGKTKVPEGLCLGVLNLSYDPSEEGPFNTWAAQINLANQLLDVMFVDLEKKRGKKIHKNEVEIILTGLLETYFACVKGGPPSDSLARIREHGHMARYSEVFGTFLDMMLRVLEYRIARSRHLAKRGIPRLCEEGLDRLRSVHRKRKQQIAMLVTANDEEYAAIQKEIQTSDSQLLKQKHIPIQGSNPLGHVEAIADHPDYERSANTRPTLDHDQSSPEPSTSQQGESSHPALTRRPRRRHPKHISQHSSGVKGEQGSSSGGNHHVRKQSTQPTAACFQFGTANSDRLTGSRHDPTSTTGTAHSSRSGADSSSGVLRLP</sequence>
<accession>A0A507CSG2</accession>
<protein>
    <submittedName>
        <fullName evidence="2">Uncharacterized protein</fullName>
    </submittedName>
</protein>
<reference evidence="2 3" key="1">
    <citation type="journal article" date="2019" name="Sci. Rep.">
        <title>Comparative genomics of chytrid fungi reveal insights into the obligate biotrophic and pathogenic lifestyle of Synchytrium endobioticum.</title>
        <authorList>
            <person name="van de Vossenberg B.T.L.H."/>
            <person name="Warris S."/>
            <person name="Nguyen H.D.T."/>
            <person name="van Gent-Pelzer M.P.E."/>
            <person name="Joly D.L."/>
            <person name="van de Geest H.C."/>
            <person name="Bonants P.J.M."/>
            <person name="Smith D.S."/>
            <person name="Levesque C.A."/>
            <person name="van der Lee T.A.J."/>
        </authorList>
    </citation>
    <scope>NUCLEOTIDE SEQUENCE [LARGE SCALE GENOMIC DNA]</scope>
    <source>
        <strain evidence="2 3">MB42</strain>
    </source>
</reference>
<organism evidence="2 3">
    <name type="scientific">Synchytrium endobioticum</name>
    <dbReference type="NCBI Taxonomy" id="286115"/>
    <lineage>
        <taxon>Eukaryota</taxon>
        <taxon>Fungi</taxon>
        <taxon>Fungi incertae sedis</taxon>
        <taxon>Chytridiomycota</taxon>
        <taxon>Chytridiomycota incertae sedis</taxon>
        <taxon>Chytridiomycetes</taxon>
        <taxon>Synchytriales</taxon>
        <taxon>Synchytriaceae</taxon>
        <taxon>Synchytrium</taxon>
    </lineage>
</organism>
<proteinExistence type="predicted"/>
<feature type="region of interest" description="Disordered" evidence="1">
    <location>
        <begin position="287"/>
        <end position="404"/>
    </location>
</feature>
<dbReference type="AlphaFoldDB" id="A0A507CSG2"/>
<evidence type="ECO:0000313" key="3">
    <source>
        <dbReference type="Proteomes" id="UP000317494"/>
    </source>
</evidence>
<feature type="compositionally biased region" description="Low complexity" evidence="1">
    <location>
        <begin position="389"/>
        <end position="398"/>
    </location>
</feature>